<dbReference type="SUPFAM" id="SSF55718">
    <property type="entry name" value="SCP-like"/>
    <property type="match status" value="1"/>
</dbReference>
<feature type="domain" description="N-acetyltransferase" evidence="1">
    <location>
        <begin position="8"/>
        <end position="154"/>
    </location>
</feature>
<keyword evidence="2" id="KW-0012">Acyltransferase</keyword>
<sequence length="388" mass="40750">MAEDADRFVVRATRPADAGLVAALGAGAFSPEPDRIGWGDWDEDPALIRLCVQDELSGRLVATAQARLTEQWWGGRPVPAAALAGVAVDLPLRGLGIGRRLVARLIADARTAGAQALALIPSTHAFYARLGCGVAGRRPVFRIDTADLLQLPAPTRRYSLRDATPADTADVAALVRARAVRGNGQLEHHTHNGGRHLLVVDPEGRTVGWVLLGRRAPQRTGGLFTVVVHDLVADDPDAELAAWRQAVADPATARDVEALVAPGTLLEHLLPRQVEPVENNTWMLGLLDPAAALASRGYPSGLRVELALDVDGERLTLSVDGGRGAVRTADAAAEVDLRMSGALLASVFAGHTDPLVALAEGRMSGSEAPASALRGLFAGPAAVLTRPF</sequence>
<organism evidence="2 3">
    <name type="scientific">Kineococcus gynurae</name>
    <dbReference type="NCBI Taxonomy" id="452979"/>
    <lineage>
        <taxon>Bacteria</taxon>
        <taxon>Bacillati</taxon>
        <taxon>Actinomycetota</taxon>
        <taxon>Actinomycetes</taxon>
        <taxon>Kineosporiales</taxon>
        <taxon>Kineosporiaceae</taxon>
        <taxon>Kineococcus</taxon>
    </lineage>
</organism>
<evidence type="ECO:0000313" key="2">
    <source>
        <dbReference type="EMBL" id="MFB9375514.1"/>
    </source>
</evidence>
<dbReference type="SUPFAM" id="SSF55729">
    <property type="entry name" value="Acyl-CoA N-acyltransferases (Nat)"/>
    <property type="match status" value="1"/>
</dbReference>
<name>A0ABV5LN36_9ACTN</name>
<dbReference type="PROSITE" id="PS51186">
    <property type="entry name" value="GNAT"/>
    <property type="match status" value="1"/>
</dbReference>
<dbReference type="Gene3D" id="3.40.630.30">
    <property type="match status" value="2"/>
</dbReference>
<dbReference type="Proteomes" id="UP001589748">
    <property type="component" value="Unassembled WGS sequence"/>
</dbReference>
<protein>
    <submittedName>
        <fullName evidence="2">Enhanced intracellular survival protein Eis</fullName>
        <ecNumber evidence="2">2.3.1.-</ecNumber>
    </submittedName>
</protein>
<dbReference type="InterPro" id="IPR036527">
    <property type="entry name" value="SCP2_sterol-bd_dom_sf"/>
</dbReference>
<dbReference type="InterPro" id="IPR016181">
    <property type="entry name" value="Acyl_CoA_acyltransferase"/>
</dbReference>
<dbReference type="Pfam" id="PF13530">
    <property type="entry name" value="SCP2_2"/>
    <property type="match status" value="1"/>
</dbReference>
<dbReference type="InterPro" id="IPR051554">
    <property type="entry name" value="Acetyltransferase_Eis"/>
</dbReference>
<evidence type="ECO:0000313" key="3">
    <source>
        <dbReference type="Proteomes" id="UP001589748"/>
    </source>
</evidence>
<dbReference type="CDD" id="cd04301">
    <property type="entry name" value="NAT_SF"/>
    <property type="match status" value="1"/>
</dbReference>
<dbReference type="Pfam" id="PF00583">
    <property type="entry name" value="Acetyltransf_1"/>
    <property type="match status" value="1"/>
</dbReference>
<accession>A0ABV5LN36</accession>
<dbReference type="EMBL" id="JBHMDM010000001">
    <property type="protein sequence ID" value="MFB9375514.1"/>
    <property type="molecule type" value="Genomic_DNA"/>
</dbReference>
<dbReference type="GO" id="GO:0016746">
    <property type="term" value="F:acyltransferase activity"/>
    <property type="evidence" value="ECO:0007669"/>
    <property type="project" value="UniProtKB-KW"/>
</dbReference>
<gene>
    <name evidence="2" type="primary">eis</name>
    <name evidence="2" type="ORF">ACFFVI_00890</name>
</gene>
<dbReference type="RefSeq" id="WP_380136209.1">
    <property type="nucleotide sequence ID" value="NZ_JBHLUI010000006.1"/>
</dbReference>
<dbReference type="EC" id="2.3.1.-" evidence="2"/>
<proteinExistence type="predicted"/>
<keyword evidence="2" id="KW-0808">Transferase</keyword>
<evidence type="ECO:0000259" key="1">
    <source>
        <dbReference type="PROSITE" id="PS51186"/>
    </source>
</evidence>
<dbReference type="InterPro" id="IPR025559">
    <property type="entry name" value="Eis_dom"/>
</dbReference>
<dbReference type="InterPro" id="IPR000182">
    <property type="entry name" value="GNAT_dom"/>
</dbReference>
<dbReference type="PANTHER" id="PTHR37817:SF1">
    <property type="entry name" value="N-ACETYLTRANSFERASE EIS"/>
    <property type="match status" value="1"/>
</dbReference>
<dbReference type="PANTHER" id="PTHR37817">
    <property type="entry name" value="N-ACETYLTRANSFERASE EIS"/>
    <property type="match status" value="1"/>
</dbReference>
<reference evidence="2 3" key="1">
    <citation type="submission" date="2024-09" db="EMBL/GenBank/DDBJ databases">
        <authorList>
            <person name="Sun Q."/>
            <person name="Mori K."/>
        </authorList>
    </citation>
    <scope>NUCLEOTIDE SEQUENCE [LARGE SCALE GENOMIC DNA]</scope>
    <source>
        <strain evidence="2 3">TISTR 1856</strain>
    </source>
</reference>
<keyword evidence="3" id="KW-1185">Reference proteome</keyword>
<dbReference type="Gene3D" id="3.30.1050.10">
    <property type="entry name" value="SCP2 sterol-binding domain"/>
    <property type="match status" value="1"/>
</dbReference>
<comment type="caution">
    <text evidence="2">The sequence shown here is derived from an EMBL/GenBank/DDBJ whole genome shotgun (WGS) entry which is preliminary data.</text>
</comment>